<protein>
    <submittedName>
        <fullName evidence="1">Cysteine synthase</fullName>
        <ecNumber evidence="1">2.5.1.47</ecNumber>
    </submittedName>
</protein>
<dbReference type="EC" id="2.5.1.47" evidence="1"/>
<name>A0A090VDF0_9FLAO</name>
<dbReference type="SUPFAM" id="SSF53686">
    <property type="entry name" value="Tryptophan synthase beta subunit-like PLP-dependent enzymes"/>
    <property type="match status" value="1"/>
</dbReference>
<proteinExistence type="predicted"/>
<organism evidence="1 2">
    <name type="scientific">Algibacter lectus</name>
    <dbReference type="NCBI Taxonomy" id="221126"/>
    <lineage>
        <taxon>Bacteria</taxon>
        <taxon>Pseudomonadati</taxon>
        <taxon>Bacteroidota</taxon>
        <taxon>Flavobacteriia</taxon>
        <taxon>Flavobacteriales</taxon>
        <taxon>Flavobacteriaceae</taxon>
        <taxon>Algibacter</taxon>
    </lineage>
</organism>
<dbReference type="GO" id="GO:0004124">
    <property type="term" value="F:cysteine synthase activity"/>
    <property type="evidence" value="ECO:0007669"/>
    <property type="project" value="UniProtKB-EC"/>
</dbReference>
<dbReference type="Gene3D" id="3.40.50.1100">
    <property type="match status" value="1"/>
</dbReference>
<evidence type="ECO:0000313" key="2">
    <source>
        <dbReference type="Proteomes" id="UP000029644"/>
    </source>
</evidence>
<dbReference type="AlphaFoldDB" id="A0A090VDF0"/>
<reference evidence="1 2" key="1">
    <citation type="journal article" date="2014" name="Genome Announc.">
        <title>Draft Genome Sequences of Marine Flavobacterium Algibacter lectus Strains SS8 and NR4.</title>
        <authorList>
            <person name="Takatani N."/>
            <person name="Nakanishi M."/>
            <person name="Meirelles P."/>
            <person name="Mino S."/>
            <person name="Suda W."/>
            <person name="Oshima K."/>
            <person name="Hattori M."/>
            <person name="Ohkuma M."/>
            <person name="Hosokawa M."/>
            <person name="Miyashita K."/>
            <person name="Thompson F.L."/>
            <person name="Niwa A."/>
            <person name="Sawabe T."/>
            <person name="Sawabe T."/>
        </authorList>
    </citation>
    <scope>NUCLEOTIDE SEQUENCE [LARGE SCALE GENOMIC DNA]</scope>
    <source>
        <strain evidence="1 2">JCM 19300</strain>
    </source>
</reference>
<dbReference type="Proteomes" id="UP000029644">
    <property type="component" value="Unassembled WGS sequence"/>
</dbReference>
<comment type="caution">
    <text evidence="1">The sequence shown here is derived from an EMBL/GenBank/DDBJ whole genome shotgun (WGS) entry which is preliminary data.</text>
</comment>
<sequence>MSSGGSVFCALQIAESLESGVVVAIICDRGDRYLSSSLFE</sequence>
<gene>
    <name evidence="1" type="ORF">JCM19300_4355</name>
</gene>
<dbReference type="EMBL" id="BBNQ01000002">
    <property type="protein sequence ID" value="GAL61409.1"/>
    <property type="molecule type" value="Genomic_DNA"/>
</dbReference>
<dbReference type="InterPro" id="IPR036052">
    <property type="entry name" value="TrpB-like_PALP_sf"/>
</dbReference>
<accession>A0A090VDF0</accession>
<evidence type="ECO:0000313" key="1">
    <source>
        <dbReference type="EMBL" id="GAL61409.1"/>
    </source>
</evidence>
<keyword evidence="1" id="KW-0808">Transferase</keyword>